<dbReference type="Proteomes" id="UP000828048">
    <property type="component" value="Chromosome 4"/>
</dbReference>
<keyword evidence="2" id="KW-1185">Reference proteome</keyword>
<organism evidence="1 2">
    <name type="scientific">Vaccinium darrowii</name>
    <dbReference type="NCBI Taxonomy" id="229202"/>
    <lineage>
        <taxon>Eukaryota</taxon>
        <taxon>Viridiplantae</taxon>
        <taxon>Streptophyta</taxon>
        <taxon>Embryophyta</taxon>
        <taxon>Tracheophyta</taxon>
        <taxon>Spermatophyta</taxon>
        <taxon>Magnoliopsida</taxon>
        <taxon>eudicotyledons</taxon>
        <taxon>Gunneridae</taxon>
        <taxon>Pentapetalae</taxon>
        <taxon>asterids</taxon>
        <taxon>Ericales</taxon>
        <taxon>Ericaceae</taxon>
        <taxon>Vaccinioideae</taxon>
        <taxon>Vaccinieae</taxon>
        <taxon>Vaccinium</taxon>
    </lineage>
</organism>
<comment type="caution">
    <text evidence="1">The sequence shown here is derived from an EMBL/GenBank/DDBJ whole genome shotgun (WGS) entry which is preliminary data.</text>
</comment>
<dbReference type="EMBL" id="CM037154">
    <property type="protein sequence ID" value="KAH7861725.1"/>
    <property type="molecule type" value="Genomic_DNA"/>
</dbReference>
<evidence type="ECO:0000313" key="1">
    <source>
        <dbReference type="EMBL" id="KAH7861725.1"/>
    </source>
</evidence>
<protein>
    <submittedName>
        <fullName evidence="1">Uncharacterized protein</fullName>
    </submittedName>
</protein>
<evidence type="ECO:0000313" key="2">
    <source>
        <dbReference type="Proteomes" id="UP000828048"/>
    </source>
</evidence>
<reference evidence="1 2" key="1">
    <citation type="journal article" date="2021" name="Hortic Res">
        <title>High-quality reference genome and annotation aids understanding of berry development for evergreen blueberry (Vaccinium darrowii).</title>
        <authorList>
            <person name="Yu J."/>
            <person name="Hulse-Kemp A.M."/>
            <person name="Babiker E."/>
            <person name="Staton M."/>
        </authorList>
    </citation>
    <scope>NUCLEOTIDE SEQUENCE [LARGE SCALE GENOMIC DNA]</scope>
    <source>
        <strain evidence="2">cv. NJ 8807/NJ 8810</strain>
        <tissue evidence="1">Young leaf</tissue>
    </source>
</reference>
<sequence>MEISEEPVIVNSSRLKSVVWNDFDRVKKATFTRVEADCIEIYQKKQKVYEVLDKLSGKISLSADMLSANEDSGYFSLIPHFIDDDWQLKKKTLSFIKVNPSHIGDVLSEVIMMNLMDWDIDRKLFSRTCDTNIIKLMVQDVLEALSEVIHKISKSIRYCRSSRATEEKFNEVAQIVGVDGNNCLSHDNPLCWNSTYFMLEAALRYKDAFSLLQEQDPLYKICSSEVEWSRASVITSYLKLFFEVTNVFIGTKYSTANIYFHEICDIHLRLIEWCQNTDAYVSSMALKMKTKFDEYWKNCSLALAVAVILDPWFKMKLVEYYYPQIYDSSSTDCMDIVSNFMKAHYNGHATCSPLDSHNHGLAC</sequence>
<gene>
    <name evidence="1" type="ORF">Vadar_029933</name>
</gene>
<name>A0ACB7Z7F7_9ERIC</name>
<proteinExistence type="predicted"/>
<accession>A0ACB7Z7F7</accession>